<evidence type="ECO:0000313" key="3">
    <source>
        <dbReference type="Proteomes" id="UP000283474"/>
    </source>
</evidence>
<dbReference type="AlphaFoldDB" id="A0A410GAB7"/>
<dbReference type="OrthoDB" id="5493674at2"/>
<keyword evidence="3" id="KW-1185">Reference proteome</keyword>
<evidence type="ECO:0000256" key="1">
    <source>
        <dbReference type="SAM" id="Phobius"/>
    </source>
</evidence>
<name>A0A410GAB7_9BURK</name>
<proteinExistence type="predicted"/>
<dbReference type="EMBL" id="CP022987">
    <property type="protein sequence ID" value="QAA93253.1"/>
    <property type="molecule type" value="Genomic_DNA"/>
</dbReference>
<dbReference type="KEGG" id="pus:CKA81_04935"/>
<protein>
    <submittedName>
        <fullName evidence="2">Uncharacterized protein</fullName>
    </submittedName>
</protein>
<organism evidence="2 3">
    <name type="scientific">Pollutimonas thiosulfatoxidans</name>
    <dbReference type="NCBI Taxonomy" id="2028345"/>
    <lineage>
        <taxon>Bacteria</taxon>
        <taxon>Pseudomonadati</taxon>
        <taxon>Pseudomonadota</taxon>
        <taxon>Betaproteobacteria</taxon>
        <taxon>Burkholderiales</taxon>
        <taxon>Alcaligenaceae</taxon>
        <taxon>Pollutimonas</taxon>
    </lineage>
</organism>
<evidence type="ECO:0000313" key="2">
    <source>
        <dbReference type="EMBL" id="QAA93253.1"/>
    </source>
</evidence>
<dbReference type="RefSeq" id="WP_128354295.1">
    <property type="nucleotide sequence ID" value="NZ_CP022987.1"/>
</dbReference>
<keyword evidence="1" id="KW-1133">Transmembrane helix</keyword>
<sequence length="444" mass="47560">MTGLALPAGGHAGQQGQALVLGMVLAGAALIVFLRYFGVGQVVGAKAKHLHALDAAAYSGALIQARALNMLAYVNRAHVGHQLAMAHLVTLGSWAALGGTQARQLGSANPPAHLIGMFFGPEHGAAYLAASRAAGLETMSAASHGQLAQAYAAHDSVLRDVLSVVQNDIVNSVPAARQAAIHAVLSANFQSTTGPAGFDLAVDYDSWPGYLRSYSGHGHLRGVVQEVAGLYGFLAERNATERNPWVVDARCPGLRHQLRRRGDTQLDGQGRWQSTDTLSFHALRSNRWIGCYYREYAMGWGWIPSATSQTIGAPHVDDPPDDFSAQDFWRWVQEATDWDIATGDANPLANSRASASRQRWQGGGLPAYFDVASNAAAAVGFGLTLRHPGPQGLTVTTQSAAETFFSRPTKRDDHLHEAPNLFHPYWQSRLATHASQAIDAQVRP</sequence>
<dbReference type="Proteomes" id="UP000283474">
    <property type="component" value="Chromosome"/>
</dbReference>
<accession>A0A410GAB7</accession>
<gene>
    <name evidence="2" type="ORF">CKA81_04935</name>
</gene>
<reference evidence="2 3" key="1">
    <citation type="submission" date="2017-08" db="EMBL/GenBank/DDBJ databases">
        <authorList>
            <person name="Park S.-J."/>
            <person name="Kim H."/>
        </authorList>
    </citation>
    <scope>NUCLEOTIDE SEQUENCE [LARGE SCALE GENOMIC DNA]</scope>
    <source>
        <strain evidence="3">ye3</strain>
    </source>
</reference>
<keyword evidence="1" id="KW-0812">Transmembrane</keyword>
<feature type="transmembrane region" description="Helical" evidence="1">
    <location>
        <begin position="20"/>
        <end position="38"/>
    </location>
</feature>
<keyword evidence="1" id="KW-0472">Membrane</keyword>